<dbReference type="GO" id="GO:0003677">
    <property type="term" value="F:DNA binding"/>
    <property type="evidence" value="ECO:0007669"/>
    <property type="project" value="UniProtKB-KW"/>
</dbReference>
<dbReference type="Proteomes" id="UP000242951">
    <property type="component" value="Unassembled WGS sequence"/>
</dbReference>
<comment type="caution">
    <text evidence="2">The sequence shown here is derived from an EMBL/GenBank/DDBJ whole genome shotgun (WGS) entry which is preliminary data.</text>
</comment>
<dbReference type="EMBL" id="LELG01000141">
    <property type="protein sequence ID" value="KMQ80178.1"/>
    <property type="molecule type" value="Genomic_DNA"/>
</dbReference>
<accession>A0ABR5HLB7</accession>
<dbReference type="Gene3D" id="3.30.160.250">
    <property type="match status" value="1"/>
</dbReference>
<evidence type="ECO:0000259" key="1">
    <source>
        <dbReference type="Pfam" id="PF15919"/>
    </source>
</evidence>
<name>A0ABR5HLB7_9BURK</name>
<reference evidence="2 3" key="1">
    <citation type="submission" date="2015-06" db="EMBL/GenBank/DDBJ databases">
        <title>Comparative genomics of Burkholderia leaf nodule symbionts.</title>
        <authorList>
            <person name="Carlier A."/>
            <person name="Eberl L."/>
            <person name="Pinto-Carbo M."/>
        </authorList>
    </citation>
    <scope>NUCLEOTIDE SEQUENCE [LARGE SCALE GENOMIC DNA]</scope>
    <source>
        <strain evidence="2 3">UZHbot3</strain>
    </source>
</reference>
<dbReference type="Pfam" id="PF15919">
    <property type="entry name" value="HicB_lk_antitox"/>
    <property type="match status" value="1"/>
</dbReference>
<keyword evidence="2" id="KW-0238">DNA-binding</keyword>
<feature type="domain" description="HicB-like antitoxin of toxin-antitoxin system" evidence="1">
    <location>
        <begin position="16"/>
        <end position="112"/>
    </location>
</feature>
<dbReference type="SUPFAM" id="SSF143100">
    <property type="entry name" value="TTHA1013/TTHA0281-like"/>
    <property type="match status" value="1"/>
</dbReference>
<gene>
    <name evidence="2" type="ORF">BPMI_02964</name>
</gene>
<keyword evidence="3" id="KW-1185">Reference proteome</keyword>
<dbReference type="InterPro" id="IPR031807">
    <property type="entry name" value="HicB-like"/>
</dbReference>
<dbReference type="InterPro" id="IPR035069">
    <property type="entry name" value="TTHA1013/TTHA0281-like"/>
</dbReference>
<protein>
    <submittedName>
        <fullName evidence="2">DNA-binding protein, CopG family</fullName>
    </submittedName>
</protein>
<evidence type="ECO:0000313" key="2">
    <source>
        <dbReference type="EMBL" id="KMQ80178.1"/>
    </source>
</evidence>
<sequence>MPGCSIGYIRRKESAIAIRKDPSSSYGVTPGAFTAGDMLEEAIENAKEVIFFHIEPMLEAGEKVTINSTSRETLEADPDYQGAKWVIVNVDLSALEFKPERANIDSSRLVLHSWYKK</sequence>
<organism evidence="2 3">
    <name type="scientific">Candidatus Burkholderia pumila</name>
    <dbReference type="NCBI Taxonomy" id="1090375"/>
    <lineage>
        <taxon>Bacteria</taxon>
        <taxon>Pseudomonadati</taxon>
        <taxon>Pseudomonadota</taxon>
        <taxon>Betaproteobacteria</taxon>
        <taxon>Burkholderiales</taxon>
        <taxon>Burkholderiaceae</taxon>
        <taxon>Burkholderia</taxon>
    </lineage>
</organism>
<proteinExistence type="predicted"/>
<evidence type="ECO:0000313" key="3">
    <source>
        <dbReference type="Proteomes" id="UP000242951"/>
    </source>
</evidence>